<feature type="transmembrane region" description="Helical" evidence="8">
    <location>
        <begin position="360"/>
        <end position="380"/>
    </location>
</feature>
<evidence type="ECO:0000256" key="6">
    <source>
        <dbReference type="ARBA" id="ARBA00023136"/>
    </source>
</evidence>
<dbReference type="PANTHER" id="PTHR45711">
    <property type="entry name" value="CHLORIDE CHANNEL PROTEIN"/>
    <property type="match status" value="1"/>
</dbReference>
<organism evidence="9 10">
    <name type="scientific">Daeguia caeni</name>
    <dbReference type="NCBI Taxonomy" id="439612"/>
    <lineage>
        <taxon>Bacteria</taxon>
        <taxon>Pseudomonadati</taxon>
        <taxon>Pseudomonadota</taxon>
        <taxon>Alphaproteobacteria</taxon>
        <taxon>Hyphomicrobiales</taxon>
        <taxon>Brucellaceae</taxon>
        <taxon>Daeguia</taxon>
    </lineage>
</organism>
<feature type="transmembrane region" description="Helical" evidence="8">
    <location>
        <begin position="186"/>
        <end position="210"/>
    </location>
</feature>
<evidence type="ECO:0000256" key="1">
    <source>
        <dbReference type="ARBA" id="ARBA00004141"/>
    </source>
</evidence>
<dbReference type="InterPro" id="IPR014743">
    <property type="entry name" value="Cl-channel_core"/>
</dbReference>
<keyword evidence="10" id="KW-1185">Reference proteome</keyword>
<keyword evidence="4 8" id="KW-1133">Transmembrane helix</keyword>
<feature type="transmembrane region" description="Helical" evidence="8">
    <location>
        <begin position="47"/>
        <end position="68"/>
    </location>
</feature>
<protein>
    <submittedName>
        <fullName evidence="9">H(+)/Cl(-) exchange transporter ClcA</fullName>
    </submittedName>
</protein>
<feature type="transmembrane region" description="Helical" evidence="8">
    <location>
        <begin position="88"/>
        <end position="107"/>
    </location>
</feature>
<evidence type="ECO:0000256" key="5">
    <source>
        <dbReference type="ARBA" id="ARBA00023065"/>
    </source>
</evidence>
<keyword evidence="7" id="KW-0868">Chloride</keyword>
<evidence type="ECO:0000256" key="4">
    <source>
        <dbReference type="ARBA" id="ARBA00022989"/>
    </source>
</evidence>
<dbReference type="NCBIfam" id="NF003640">
    <property type="entry name" value="PRK05277.1"/>
    <property type="match status" value="1"/>
</dbReference>
<dbReference type="Proteomes" id="UP001596042">
    <property type="component" value="Unassembled WGS sequence"/>
</dbReference>
<sequence>MVHRVGGKQDRNNKARIEQVDATGPATIIDPVKLLGNAGSSLAQARYVLLASLTGILCGTLGSYFHILIDTLILWPGKLAAYFDGTQLLLMTMAITMVCTVLVALVVKRVAPEAGGSGVQEVEGAMEGLRTVRWHRVLPVKFFMGALAIGSGLVLGREGPTIHIGASFGAMFNNWFRNSIPEQRGLLAAGAAAGLACAFNAPIAAVLFVIEETHRQFPYTYRTYMGVIAAALFSTLMTQIIGGTAPDLAMPQINLPLLLLPGFLALGCVLGLLGVLLNKGLLWTGDLAARMNAHVPYIFPALIGLAVGALLIQMPLSVTGGEQIIRHVVSANHGLTFLLLLACMRFLTLIGSYACGVPGGIFAPILALATCTGIAFGGVVDGFFPVADNVPLAFAIAAMGGLFTASVRAPIVGIVLTLELTGCYGLAMPLMATCLASNLTAQWLGGKPIYEQLLERTLRQAGIEPKPVKPESSTGLA</sequence>
<name>A0ABV9H7N8_9HYPH</name>
<dbReference type="EMBL" id="JBHSEL010000093">
    <property type="protein sequence ID" value="MFC4625515.1"/>
    <property type="molecule type" value="Genomic_DNA"/>
</dbReference>
<feature type="transmembrane region" description="Helical" evidence="8">
    <location>
        <begin position="392"/>
        <end position="418"/>
    </location>
</feature>
<keyword evidence="6 8" id="KW-0472">Membrane</keyword>
<feature type="transmembrane region" description="Helical" evidence="8">
    <location>
        <begin position="335"/>
        <end position="354"/>
    </location>
</feature>
<evidence type="ECO:0000256" key="8">
    <source>
        <dbReference type="SAM" id="Phobius"/>
    </source>
</evidence>
<evidence type="ECO:0000256" key="2">
    <source>
        <dbReference type="ARBA" id="ARBA00022448"/>
    </source>
</evidence>
<dbReference type="Pfam" id="PF00654">
    <property type="entry name" value="Voltage_CLC"/>
    <property type="match status" value="1"/>
</dbReference>
<dbReference type="RefSeq" id="WP_374834540.1">
    <property type="nucleotide sequence ID" value="NZ_JBHEEZ010000057.1"/>
</dbReference>
<evidence type="ECO:0000256" key="3">
    <source>
        <dbReference type="ARBA" id="ARBA00022692"/>
    </source>
</evidence>
<comment type="caution">
    <text evidence="9">The sequence shown here is derived from an EMBL/GenBank/DDBJ whole genome shotgun (WGS) entry which is preliminary data.</text>
</comment>
<dbReference type="InterPro" id="IPR001807">
    <property type="entry name" value="ClC"/>
</dbReference>
<feature type="transmembrane region" description="Helical" evidence="8">
    <location>
        <begin position="257"/>
        <end position="277"/>
    </location>
</feature>
<dbReference type="PRINTS" id="PR00762">
    <property type="entry name" value="CLCHANNEL"/>
</dbReference>
<dbReference type="PANTHER" id="PTHR45711:SF6">
    <property type="entry name" value="CHLORIDE CHANNEL PROTEIN"/>
    <property type="match status" value="1"/>
</dbReference>
<dbReference type="SUPFAM" id="SSF81340">
    <property type="entry name" value="Clc chloride channel"/>
    <property type="match status" value="1"/>
</dbReference>
<evidence type="ECO:0000313" key="10">
    <source>
        <dbReference type="Proteomes" id="UP001596042"/>
    </source>
</evidence>
<keyword evidence="3 8" id="KW-0812">Transmembrane</keyword>
<evidence type="ECO:0000256" key="7">
    <source>
        <dbReference type="ARBA" id="ARBA00023214"/>
    </source>
</evidence>
<dbReference type="CDD" id="cd01031">
    <property type="entry name" value="EriC"/>
    <property type="match status" value="1"/>
</dbReference>
<accession>A0ABV9H7N8</accession>
<keyword evidence="5" id="KW-0406">Ion transport</keyword>
<gene>
    <name evidence="9" type="primary">clcA</name>
    <name evidence="9" type="ORF">ACFO1V_09850</name>
</gene>
<dbReference type="Gene3D" id="1.10.3080.10">
    <property type="entry name" value="Clc chloride channel"/>
    <property type="match status" value="1"/>
</dbReference>
<keyword evidence="2" id="KW-0813">Transport</keyword>
<proteinExistence type="predicted"/>
<feature type="transmembrane region" description="Helical" evidence="8">
    <location>
        <begin position="222"/>
        <end position="245"/>
    </location>
</feature>
<feature type="transmembrane region" description="Helical" evidence="8">
    <location>
        <begin position="297"/>
        <end position="314"/>
    </location>
</feature>
<comment type="subcellular location">
    <subcellularLocation>
        <location evidence="1">Membrane</location>
        <topology evidence="1">Multi-pass membrane protein</topology>
    </subcellularLocation>
</comment>
<feature type="transmembrane region" description="Helical" evidence="8">
    <location>
        <begin position="424"/>
        <end position="444"/>
    </location>
</feature>
<reference evidence="10" key="1">
    <citation type="journal article" date="2019" name="Int. J. Syst. Evol. Microbiol.">
        <title>The Global Catalogue of Microorganisms (GCM) 10K type strain sequencing project: providing services to taxonomists for standard genome sequencing and annotation.</title>
        <authorList>
            <consortium name="The Broad Institute Genomics Platform"/>
            <consortium name="The Broad Institute Genome Sequencing Center for Infectious Disease"/>
            <person name="Wu L."/>
            <person name="Ma J."/>
        </authorList>
    </citation>
    <scope>NUCLEOTIDE SEQUENCE [LARGE SCALE GENOMIC DNA]</scope>
    <source>
        <strain evidence="10">CGMCC 1.15731</strain>
    </source>
</reference>
<evidence type="ECO:0000313" key="9">
    <source>
        <dbReference type="EMBL" id="MFC4625515.1"/>
    </source>
</evidence>